<sequence>MSGTLNSDQGDSTAGSVQEEEDALKEAVQPAPTNHQRSSPASEESSQVTEEPEQHTSSAVYQPGAASTSSQLTSGMDGRLESSANKSAPLSRTPSPGVGPPDKSRSPPFELKSSLPKRGSSRPPGSSGPPSEGHTTPPLQQLRNSGYQQDQPPRGAYHPPEQFGVMPQGPRGPAGGVGVGHGWLAKEHQLPPHQEMARGWPQAGAHGAHGYYEQPRYSPPGTENDMHYAVHGGDHGGYQGLRPPIGMYDDHGMHGNYQYPPDSQGLPYNKQHMQPIAPNRMHMHGGMYNQPKGHRGRSYNPGRVHPDYPVEQVDPHMARAHQEMLAQQQQQQIRGQAPQNMQRGAYRGQRDGGHGIDKQFDGMRLDQGGPKSSSGLDVHAPEYGGGKKYSPPNQEFLNFSPGNEEYLSPSGAGSRVPPSENAKRDGSRSVLGCIGDGRRGSSGTESEGGGDLQAPSASRPGTSQKGGSGMNRTGGEEKGGEGYEKAAKMSWASVMANGMAKDDEKKSDSEDGEPNLEDKNWVEKTISKQQRENEQLQAAAIKLAQTVVNYEMRQGKAAGADKPSVEMELQGLNGTHFAKGAPICVHFLQHGQCTWKSRSCPNSDTHHCGRCGGPHGTKAHSYLLKVLDQMR</sequence>
<reference evidence="2 3" key="1">
    <citation type="journal article" date="2014" name="Nat. Commun.">
        <title>Klebsormidium flaccidum genome reveals primary factors for plant terrestrial adaptation.</title>
        <authorList>
            <person name="Hori K."/>
            <person name="Maruyama F."/>
            <person name="Fujisawa T."/>
            <person name="Togashi T."/>
            <person name="Yamamoto N."/>
            <person name="Seo M."/>
            <person name="Sato S."/>
            <person name="Yamada T."/>
            <person name="Mori H."/>
            <person name="Tajima N."/>
            <person name="Moriyama T."/>
            <person name="Ikeuchi M."/>
            <person name="Watanabe M."/>
            <person name="Wada H."/>
            <person name="Kobayashi K."/>
            <person name="Saito M."/>
            <person name="Masuda T."/>
            <person name="Sasaki-Sekimoto Y."/>
            <person name="Mashiguchi K."/>
            <person name="Awai K."/>
            <person name="Shimojima M."/>
            <person name="Masuda S."/>
            <person name="Iwai M."/>
            <person name="Nobusawa T."/>
            <person name="Narise T."/>
            <person name="Kondo S."/>
            <person name="Saito H."/>
            <person name="Sato R."/>
            <person name="Murakawa M."/>
            <person name="Ihara Y."/>
            <person name="Oshima-Yamada Y."/>
            <person name="Ohtaka K."/>
            <person name="Satoh M."/>
            <person name="Sonobe K."/>
            <person name="Ishii M."/>
            <person name="Ohtani R."/>
            <person name="Kanamori-Sato M."/>
            <person name="Honoki R."/>
            <person name="Miyazaki D."/>
            <person name="Mochizuki H."/>
            <person name="Umetsu J."/>
            <person name="Higashi K."/>
            <person name="Shibata D."/>
            <person name="Kamiya Y."/>
            <person name="Sato N."/>
            <person name="Nakamura Y."/>
            <person name="Tabata S."/>
            <person name="Ida S."/>
            <person name="Kurokawa K."/>
            <person name="Ohta H."/>
        </authorList>
    </citation>
    <scope>NUCLEOTIDE SEQUENCE [LARGE SCALE GENOMIC DNA]</scope>
    <source>
        <strain evidence="2 3">NIES-2285</strain>
    </source>
</reference>
<feature type="compositionally biased region" description="Basic and acidic residues" evidence="1">
    <location>
        <begin position="348"/>
        <end position="364"/>
    </location>
</feature>
<evidence type="ECO:0000256" key="1">
    <source>
        <dbReference type="SAM" id="MobiDB-lite"/>
    </source>
</evidence>
<evidence type="ECO:0000313" key="2">
    <source>
        <dbReference type="EMBL" id="GAQ77868.1"/>
    </source>
</evidence>
<keyword evidence="3" id="KW-1185">Reference proteome</keyword>
<proteinExistence type="predicted"/>
<feature type="compositionally biased region" description="Polar residues" evidence="1">
    <location>
        <begin position="31"/>
        <end position="74"/>
    </location>
</feature>
<feature type="compositionally biased region" description="Basic and acidic residues" evidence="1">
    <location>
        <begin position="474"/>
        <end position="485"/>
    </location>
</feature>
<organism evidence="2 3">
    <name type="scientific">Klebsormidium nitens</name>
    <name type="common">Green alga</name>
    <name type="synonym">Ulothrix nitens</name>
    <dbReference type="NCBI Taxonomy" id="105231"/>
    <lineage>
        <taxon>Eukaryota</taxon>
        <taxon>Viridiplantae</taxon>
        <taxon>Streptophyta</taxon>
        <taxon>Klebsormidiophyceae</taxon>
        <taxon>Klebsormidiales</taxon>
        <taxon>Klebsormidiaceae</taxon>
        <taxon>Klebsormidium</taxon>
    </lineage>
</organism>
<feature type="region of interest" description="Disordered" evidence="1">
    <location>
        <begin position="333"/>
        <end position="485"/>
    </location>
</feature>
<feature type="compositionally biased region" description="Polar residues" evidence="1">
    <location>
        <begin position="133"/>
        <end position="151"/>
    </location>
</feature>
<feature type="compositionally biased region" description="Basic and acidic residues" evidence="1">
    <location>
        <begin position="500"/>
        <end position="509"/>
    </location>
</feature>
<feature type="region of interest" description="Disordered" evidence="1">
    <location>
        <begin position="499"/>
        <end position="521"/>
    </location>
</feature>
<feature type="region of interest" description="Disordered" evidence="1">
    <location>
        <begin position="1"/>
        <end position="176"/>
    </location>
</feature>
<protein>
    <submittedName>
        <fullName evidence="2">Uncharacterized protein</fullName>
    </submittedName>
</protein>
<dbReference type="EMBL" id="DF236954">
    <property type="protein sequence ID" value="GAQ77868.1"/>
    <property type="molecule type" value="Genomic_DNA"/>
</dbReference>
<evidence type="ECO:0000313" key="3">
    <source>
        <dbReference type="Proteomes" id="UP000054558"/>
    </source>
</evidence>
<name>A0A1Y1HPW2_KLENI</name>
<accession>A0A1Y1HPW2</accession>
<dbReference type="OMA" id="IYNGPQQ"/>
<feature type="compositionally biased region" description="Polar residues" evidence="1">
    <location>
        <begin position="391"/>
        <end position="401"/>
    </location>
</feature>
<dbReference type="AlphaFoldDB" id="A0A1Y1HPW2"/>
<feature type="compositionally biased region" description="Low complexity" evidence="1">
    <location>
        <begin position="111"/>
        <end position="131"/>
    </location>
</feature>
<feature type="compositionally biased region" description="Polar residues" evidence="1">
    <location>
        <begin position="82"/>
        <end position="94"/>
    </location>
</feature>
<dbReference type="Proteomes" id="UP000054558">
    <property type="component" value="Unassembled WGS sequence"/>
</dbReference>
<feature type="compositionally biased region" description="Polar residues" evidence="1">
    <location>
        <begin position="1"/>
        <end position="16"/>
    </location>
</feature>
<gene>
    <name evidence="2" type="ORF">KFL_000050050</name>
</gene>